<dbReference type="PROSITE" id="PS00950">
    <property type="entry name" value="BACTERIAL_OPSIN_1"/>
    <property type="match status" value="1"/>
</dbReference>
<keyword evidence="9 11" id="KW-0472">Membrane</keyword>
<keyword evidence="4" id="KW-0716">Sensory transduction</keyword>
<comment type="similarity">
    <text evidence="2">Belongs to the archaeal/bacterial/fungal opsin family.</text>
</comment>
<dbReference type="SUPFAM" id="SSF81321">
    <property type="entry name" value="Family A G protein-coupled receptor-like"/>
    <property type="match status" value="1"/>
</dbReference>
<dbReference type="PRINTS" id="PR00251">
    <property type="entry name" value="BACTRLOPSIN"/>
</dbReference>
<evidence type="ECO:0000313" key="13">
    <source>
        <dbReference type="EMBL" id="AXR80530.1"/>
    </source>
</evidence>
<dbReference type="Gene3D" id="1.20.1070.10">
    <property type="entry name" value="Rhodopsin 7-helix transmembrane proteins"/>
    <property type="match status" value="1"/>
</dbReference>
<dbReference type="GO" id="GO:0005216">
    <property type="term" value="F:monoatomic ion channel activity"/>
    <property type="evidence" value="ECO:0007669"/>
    <property type="project" value="InterPro"/>
</dbReference>
<dbReference type="EMBL" id="CP024047">
    <property type="protein sequence ID" value="AXR76864.1"/>
    <property type="molecule type" value="Genomic_DNA"/>
</dbReference>
<dbReference type="GO" id="GO:0016020">
    <property type="term" value="C:membrane"/>
    <property type="evidence" value="ECO:0007669"/>
    <property type="project" value="UniProtKB-SubCell"/>
</dbReference>
<dbReference type="PANTHER" id="PTHR28286">
    <property type="match status" value="1"/>
</dbReference>
<feature type="transmembrane region" description="Helical" evidence="11">
    <location>
        <begin position="129"/>
        <end position="150"/>
    </location>
</feature>
<sequence length="246" mass="26635">MIDGASAITVSYAIATVGLLIGVVISIRLLTDDAVDNDRGGFLWLLVIPAFAGLSYLFMTLEIGVVEVGDNSVYLFRYIDWLVTTPILVAYVGYVAGAPRKWIIAVAVADAMMIAIGFAATLLTGIATWIGFGVSAIFHVSLLAILYLIFPRYVSQYPERYRLFKVLQNHVGLLWLAYPLIWLASPAGVGAVSVVGTAMIIAYIDVVAKTPYVYFVWNERFAFSSEPVDPVETTDATDPGPASPAD</sequence>
<dbReference type="Proteomes" id="UP000258613">
    <property type="component" value="Chromosome"/>
</dbReference>
<dbReference type="KEGG" id="nan:AArc1_0520"/>
<proteinExistence type="inferred from homology"/>
<evidence type="ECO:0000256" key="8">
    <source>
        <dbReference type="ARBA" id="ARBA00022991"/>
    </source>
</evidence>
<dbReference type="AlphaFoldDB" id="A0A346PBG9"/>
<keyword evidence="3" id="KW-0600">Photoreceptor protein</keyword>
<gene>
    <name evidence="12" type="ORF">AArc1_0520</name>
    <name evidence="13" type="ORF">AArcMg_0507</name>
</gene>
<protein>
    <submittedName>
        <fullName evidence="12">Bacteriorhodopsin</fullName>
    </submittedName>
</protein>
<accession>A0A346PBG9</accession>
<feature type="transmembrane region" description="Helical" evidence="11">
    <location>
        <begin position="12"/>
        <end position="30"/>
    </location>
</feature>
<dbReference type="GO" id="GO:0009881">
    <property type="term" value="F:photoreceptor activity"/>
    <property type="evidence" value="ECO:0007669"/>
    <property type="project" value="UniProtKB-KW"/>
</dbReference>
<organism evidence="12 15">
    <name type="scientific">Natrarchaeobaculum sulfurireducens</name>
    <dbReference type="NCBI Taxonomy" id="2044521"/>
    <lineage>
        <taxon>Archaea</taxon>
        <taxon>Methanobacteriati</taxon>
        <taxon>Methanobacteriota</taxon>
        <taxon>Stenosarchaea group</taxon>
        <taxon>Halobacteria</taxon>
        <taxon>Halobacteriales</taxon>
        <taxon>Natrialbaceae</taxon>
        <taxon>Natrarchaeobaculum</taxon>
    </lineage>
</organism>
<dbReference type="GO" id="GO:0007602">
    <property type="term" value="P:phototransduction"/>
    <property type="evidence" value="ECO:0007669"/>
    <property type="project" value="UniProtKB-KW"/>
</dbReference>
<dbReference type="Pfam" id="PF01036">
    <property type="entry name" value="Bac_rhodopsin"/>
    <property type="match status" value="1"/>
</dbReference>
<reference evidence="12" key="3">
    <citation type="journal article" date="2019" name="Int. J. Syst. Evol. Microbiol.">
        <title>Natronolimnobius sulfurireducens sp. nov. and Halalkaliarchaeum desulfuricum gen. nov., sp. nov., the first sulfur-respiring alkaliphilic haloarchaea from hypersaline alkaline lakes.</title>
        <authorList>
            <person name="Sorokin D.Y."/>
            <person name="Yakimov M."/>
            <person name="Messina E."/>
            <person name="Merkel A.Y."/>
            <person name="Bale N.J."/>
            <person name="Sinninghe Damste J.S."/>
        </authorList>
    </citation>
    <scope>NUCLEOTIDE SEQUENCE</scope>
    <source>
        <strain evidence="13">AArc-Mg</strain>
        <strain evidence="12">AArc1</strain>
    </source>
</reference>
<evidence type="ECO:0000256" key="1">
    <source>
        <dbReference type="ARBA" id="ARBA00004141"/>
    </source>
</evidence>
<dbReference type="InterPro" id="IPR001425">
    <property type="entry name" value="Arc/bac/fun_rhodopsins"/>
</dbReference>
<dbReference type="EMBL" id="CP027033">
    <property type="protein sequence ID" value="AXR80530.1"/>
    <property type="molecule type" value="Genomic_DNA"/>
</dbReference>
<feature type="transmembrane region" description="Helical" evidence="11">
    <location>
        <begin position="42"/>
        <end position="66"/>
    </location>
</feature>
<evidence type="ECO:0000313" key="12">
    <source>
        <dbReference type="EMBL" id="AXR76864.1"/>
    </source>
</evidence>
<evidence type="ECO:0000256" key="4">
    <source>
        <dbReference type="ARBA" id="ARBA00022606"/>
    </source>
</evidence>
<feature type="transmembrane region" description="Helical" evidence="11">
    <location>
        <begin position="171"/>
        <end position="204"/>
    </location>
</feature>
<dbReference type="GeneID" id="37640988"/>
<evidence type="ECO:0000256" key="7">
    <source>
        <dbReference type="ARBA" id="ARBA00022989"/>
    </source>
</evidence>
<evidence type="ECO:0000256" key="10">
    <source>
        <dbReference type="ARBA" id="ARBA00023170"/>
    </source>
</evidence>
<reference evidence="14" key="2">
    <citation type="submission" date="2018-02" db="EMBL/GenBank/DDBJ databases">
        <title>Phenotypic and genomic properties of facultatively anaerobic sulfur-reducing natronoarchaea from hypersaline soda lakes.</title>
        <authorList>
            <person name="Sorokin D.Y."/>
            <person name="Kublanov I.V."/>
            <person name="Roman P."/>
            <person name="Sinninghe Damste J.S."/>
            <person name="Golyshin P.N."/>
            <person name="Rojo D."/>
            <person name="Ciordia S."/>
            <person name="Mena M.D.C."/>
            <person name="Ferrer M."/>
            <person name="Messina E."/>
            <person name="Smedile F."/>
            <person name="La Spada G."/>
            <person name="La Cono V."/>
            <person name="Yakimov M.M."/>
        </authorList>
    </citation>
    <scope>NUCLEOTIDE SEQUENCE [LARGE SCALE GENOMIC DNA]</scope>
    <source>
        <strain evidence="14">AArc-Mg</strain>
    </source>
</reference>
<evidence type="ECO:0000256" key="9">
    <source>
        <dbReference type="ARBA" id="ARBA00023136"/>
    </source>
</evidence>
<evidence type="ECO:0000256" key="11">
    <source>
        <dbReference type="SAM" id="Phobius"/>
    </source>
</evidence>
<keyword evidence="8" id="KW-0157">Chromophore</keyword>
<feature type="transmembrane region" description="Helical" evidence="11">
    <location>
        <begin position="78"/>
        <end position="96"/>
    </location>
</feature>
<keyword evidence="6" id="KW-0681">Retinal protein</keyword>
<accession>A0A346PLY5</accession>
<evidence type="ECO:0000256" key="2">
    <source>
        <dbReference type="ARBA" id="ARBA00008130"/>
    </source>
</evidence>
<evidence type="ECO:0000313" key="14">
    <source>
        <dbReference type="Proteomes" id="UP000258613"/>
    </source>
</evidence>
<dbReference type="PANTHER" id="PTHR28286:SF2">
    <property type="entry name" value="BACTERIORHODOPSIN _OPSIN, NOPA (EUROFUNG)"/>
    <property type="match status" value="1"/>
</dbReference>
<dbReference type="SMART" id="SM01021">
    <property type="entry name" value="Bac_rhodopsin"/>
    <property type="match status" value="1"/>
</dbReference>
<dbReference type="CDD" id="cd15029">
    <property type="entry name" value="7tm_SRI_SRII"/>
    <property type="match status" value="1"/>
</dbReference>
<dbReference type="KEGG" id="nag:AArcMg_0507"/>
<dbReference type="RefSeq" id="WP_117363009.1">
    <property type="nucleotide sequence ID" value="NZ_CP024047.1"/>
</dbReference>
<dbReference type="InterPro" id="IPR018229">
    <property type="entry name" value="Rhodopsin_retinal_BS"/>
</dbReference>
<comment type="subcellular location">
    <subcellularLocation>
        <location evidence="1">Membrane</location>
        <topology evidence="1">Multi-pass membrane protein</topology>
    </subcellularLocation>
</comment>
<reference evidence="15" key="1">
    <citation type="submission" date="2017-10" db="EMBL/GenBank/DDBJ databases">
        <title>Phenotypic and genomic properties of facultatively anaerobic sulfur-reducing natronoarchaea from hypersaline soda lakes.</title>
        <authorList>
            <person name="Sorokin D.Y."/>
            <person name="Kublanov I.V."/>
            <person name="Roman P."/>
            <person name="Sinninghe Damste J.S."/>
            <person name="Golyshin P.N."/>
            <person name="Rojo D."/>
            <person name="Ciordia S."/>
            <person name="Mena Md.C."/>
            <person name="Ferrer M."/>
            <person name="Messina E."/>
            <person name="Smedile F."/>
            <person name="La Spada G."/>
            <person name="La Cono V."/>
            <person name="Yakimov M.M."/>
        </authorList>
    </citation>
    <scope>NUCLEOTIDE SEQUENCE [LARGE SCALE GENOMIC DNA]</scope>
    <source>
        <strain evidence="15">AArc1</strain>
    </source>
</reference>
<keyword evidence="14" id="KW-1185">Reference proteome</keyword>
<keyword evidence="10" id="KW-0675">Receptor</keyword>
<dbReference type="PROSITE" id="PS00327">
    <property type="entry name" value="BACTERIAL_OPSIN_RET"/>
    <property type="match status" value="1"/>
</dbReference>
<name>A0A346PBG9_9EURY</name>
<dbReference type="OrthoDB" id="330248at2157"/>
<dbReference type="Proteomes" id="UP000258707">
    <property type="component" value="Chromosome"/>
</dbReference>
<evidence type="ECO:0000256" key="3">
    <source>
        <dbReference type="ARBA" id="ARBA00022543"/>
    </source>
</evidence>
<evidence type="ECO:0000256" key="5">
    <source>
        <dbReference type="ARBA" id="ARBA00022692"/>
    </source>
</evidence>
<feature type="transmembrane region" description="Helical" evidence="11">
    <location>
        <begin position="103"/>
        <end position="123"/>
    </location>
</feature>
<evidence type="ECO:0000256" key="6">
    <source>
        <dbReference type="ARBA" id="ARBA00022925"/>
    </source>
</evidence>
<keyword evidence="7 11" id="KW-1133">Transmembrane helix</keyword>
<keyword evidence="5 11" id="KW-0812">Transmembrane</keyword>
<evidence type="ECO:0000313" key="15">
    <source>
        <dbReference type="Proteomes" id="UP000258707"/>
    </source>
</evidence>